<dbReference type="PANTHER" id="PTHR43461:SF1">
    <property type="entry name" value="TRANSMEMBRANE PROTEIN 256"/>
    <property type="match status" value="1"/>
</dbReference>
<dbReference type="InterPro" id="IPR006696">
    <property type="entry name" value="DUF423"/>
</dbReference>
<keyword evidence="4 6" id="KW-1133">Transmembrane helix</keyword>
<keyword evidence="8" id="KW-1185">Reference proteome</keyword>
<evidence type="ECO:0000313" key="8">
    <source>
        <dbReference type="Proteomes" id="UP000243807"/>
    </source>
</evidence>
<comment type="subcellular location">
    <subcellularLocation>
        <location evidence="1">Membrane</location>
        <topology evidence="1">Multi-pass membrane protein</topology>
    </subcellularLocation>
</comment>
<feature type="transmembrane region" description="Helical" evidence="6">
    <location>
        <begin position="101"/>
        <end position="121"/>
    </location>
</feature>
<protein>
    <recommendedName>
        <fullName evidence="9">DUF423 domain-containing protein</fullName>
    </recommendedName>
</protein>
<gene>
    <name evidence="7" type="ORF">BW247_11525</name>
</gene>
<evidence type="ECO:0000256" key="3">
    <source>
        <dbReference type="ARBA" id="ARBA00022692"/>
    </source>
</evidence>
<dbReference type="KEGG" id="afy:BW247_11525"/>
<accession>A0A1P8UIH8</accession>
<evidence type="ECO:0000313" key="7">
    <source>
        <dbReference type="EMBL" id="APZ43638.1"/>
    </source>
</evidence>
<dbReference type="STRING" id="1765967.BW247_11525"/>
<evidence type="ECO:0000256" key="1">
    <source>
        <dbReference type="ARBA" id="ARBA00004141"/>
    </source>
</evidence>
<evidence type="ECO:0000256" key="4">
    <source>
        <dbReference type="ARBA" id="ARBA00022989"/>
    </source>
</evidence>
<feature type="transmembrane region" description="Helical" evidence="6">
    <location>
        <begin position="72"/>
        <end position="95"/>
    </location>
</feature>
<dbReference type="Pfam" id="PF04241">
    <property type="entry name" value="DUF423"/>
    <property type="match status" value="1"/>
</dbReference>
<reference evidence="7 8" key="1">
    <citation type="submission" date="2017-01" db="EMBL/GenBank/DDBJ databases">
        <title>Draft sequence of Acidihalobacter ferrooxidans strain DSM 14175 (strain V8).</title>
        <authorList>
            <person name="Khaleque H.N."/>
            <person name="Ramsay J.P."/>
            <person name="Murphy R.J.T."/>
            <person name="Kaksonen A.H."/>
            <person name="Boxall N.J."/>
            <person name="Watkin E.L.J."/>
        </authorList>
    </citation>
    <scope>NUCLEOTIDE SEQUENCE [LARGE SCALE GENOMIC DNA]</scope>
    <source>
        <strain evidence="7 8">V8</strain>
    </source>
</reference>
<dbReference type="Proteomes" id="UP000243807">
    <property type="component" value="Chromosome"/>
</dbReference>
<comment type="similarity">
    <text evidence="2">Belongs to the UPF0382 family.</text>
</comment>
<dbReference type="EMBL" id="CP019434">
    <property type="protein sequence ID" value="APZ43638.1"/>
    <property type="molecule type" value="Genomic_DNA"/>
</dbReference>
<keyword evidence="5 6" id="KW-0472">Membrane</keyword>
<proteinExistence type="inferred from homology"/>
<keyword evidence="3 6" id="KW-0812">Transmembrane</keyword>
<feature type="transmembrane region" description="Helical" evidence="6">
    <location>
        <begin position="47"/>
        <end position="65"/>
    </location>
</feature>
<evidence type="ECO:0000256" key="5">
    <source>
        <dbReference type="ARBA" id="ARBA00023136"/>
    </source>
</evidence>
<dbReference type="RefSeq" id="WP_076837275.1">
    <property type="nucleotide sequence ID" value="NZ_CP019434.1"/>
</dbReference>
<evidence type="ECO:0000256" key="2">
    <source>
        <dbReference type="ARBA" id="ARBA00009694"/>
    </source>
</evidence>
<dbReference type="AlphaFoldDB" id="A0A1P8UIH8"/>
<dbReference type="PANTHER" id="PTHR43461">
    <property type="entry name" value="TRANSMEMBRANE PROTEIN 256"/>
    <property type="match status" value="1"/>
</dbReference>
<evidence type="ECO:0000256" key="6">
    <source>
        <dbReference type="SAM" id="Phobius"/>
    </source>
</evidence>
<name>A0A1P8UIH8_9GAMM</name>
<sequence>MDRTFLALGALLGMFGVILGAVGAHLVHPDDTHKAYAIFETALRFQFYHALGLLLIGVSAAQLNARAWLRAAGWLMFAGVLLFSGSLYLMTLFGLHAIDVLAPFGGSALILSWLLYFIAIIRSRP</sequence>
<dbReference type="GO" id="GO:0005886">
    <property type="term" value="C:plasma membrane"/>
    <property type="evidence" value="ECO:0007669"/>
    <property type="project" value="TreeGrafter"/>
</dbReference>
<organism evidence="7 8">
    <name type="scientific">Acidihalobacter ferrooxydans</name>
    <dbReference type="NCBI Taxonomy" id="1765967"/>
    <lineage>
        <taxon>Bacteria</taxon>
        <taxon>Pseudomonadati</taxon>
        <taxon>Pseudomonadota</taxon>
        <taxon>Gammaproteobacteria</taxon>
        <taxon>Chromatiales</taxon>
        <taxon>Ectothiorhodospiraceae</taxon>
        <taxon>Acidihalobacter</taxon>
    </lineage>
</organism>
<evidence type="ECO:0008006" key="9">
    <source>
        <dbReference type="Google" id="ProtNLM"/>
    </source>
</evidence>